<dbReference type="Pfam" id="PF13460">
    <property type="entry name" value="NAD_binding_10"/>
    <property type="match status" value="1"/>
</dbReference>
<dbReference type="PANTHER" id="PTHR47869:SF2">
    <property type="entry name" value="OS03G0410700 PROTEIN"/>
    <property type="match status" value="1"/>
</dbReference>
<evidence type="ECO:0000259" key="1">
    <source>
        <dbReference type="Pfam" id="PF13460"/>
    </source>
</evidence>
<proteinExistence type="predicted"/>
<gene>
    <name evidence="2" type="ORF">TSPGSL018_12294</name>
</gene>
<dbReference type="PANTHER" id="PTHR47869">
    <property type="entry name" value="OS03G0410700 PROTEIN"/>
    <property type="match status" value="1"/>
</dbReference>
<evidence type="ECO:0000313" key="2">
    <source>
        <dbReference type="EMBL" id="JAC79611.1"/>
    </source>
</evidence>
<protein>
    <submittedName>
        <fullName evidence="2">Nad-binding rossmann-fold superfamily protein</fullName>
    </submittedName>
</protein>
<name>A0A061SA43_9CHLO</name>
<organism evidence="2">
    <name type="scientific">Tetraselmis sp. GSL018</name>
    <dbReference type="NCBI Taxonomy" id="582737"/>
    <lineage>
        <taxon>Eukaryota</taxon>
        <taxon>Viridiplantae</taxon>
        <taxon>Chlorophyta</taxon>
        <taxon>core chlorophytes</taxon>
        <taxon>Chlorodendrophyceae</taxon>
        <taxon>Chlorodendrales</taxon>
        <taxon>Chlorodendraceae</taxon>
        <taxon>Tetraselmis</taxon>
    </lineage>
</organism>
<dbReference type="EMBL" id="GBEZ01005729">
    <property type="protein sequence ID" value="JAC79611.1"/>
    <property type="molecule type" value="Transcribed_RNA"/>
</dbReference>
<dbReference type="SUPFAM" id="SSF51735">
    <property type="entry name" value="NAD(P)-binding Rossmann-fold domains"/>
    <property type="match status" value="1"/>
</dbReference>
<dbReference type="AlphaFoldDB" id="A0A061SA43"/>
<dbReference type="InterPro" id="IPR016040">
    <property type="entry name" value="NAD(P)-bd_dom"/>
</dbReference>
<accession>A0A061SA43</accession>
<feature type="domain" description="NAD(P)-binding" evidence="1">
    <location>
        <begin position="125"/>
        <end position="287"/>
    </location>
</feature>
<dbReference type="InterPro" id="IPR036291">
    <property type="entry name" value="NAD(P)-bd_dom_sf"/>
</dbReference>
<sequence>MPIAESKLRTPISQRAGLEYRFSSVPSKGHTLRPRLVFGSRKLSGRRSRRTEEIAAEKKPGIGDGLLDMLQGGPKLRRWYGEEDLIGVGGARKSEVDDEEGRQPEQQLDAEKDVVLVLDADSPMGEQVILQLILLREKVRVLVADPGAAKQAFGPYVEAAQGRASALARNRAALAGVRTLVVPGRTGGCLQAAAAAGVQHVVLLSAAGASAQGFDPLRALGLGEQGALADASREEEARTCGVPYTVVRVGGVRDAPAGASQVAVMPDKAPGKSVSREGLAQVLAECARLAPGEGWALTVEEAGQAGPEPWRDALRRMAPAPVEAQP</sequence>
<reference evidence="2" key="1">
    <citation type="submission" date="2014-05" db="EMBL/GenBank/DDBJ databases">
        <title>The transcriptome of the halophilic microalga Tetraselmis sp. GSL018 isolated from the Great Salt Lake, Utah.</title>
        <authorList>
            <person name="Jinkerson R.E."/>
            <person name="D'Adamo S."/>
            <person name="Posewitz M.C."/>
        </authorList>
    </citation>
    <scope>NUCLEOTIDE SEQUENCE</scope>
    <source>
        <strain evidence="2">GSL018</strain>
    </source>
</reference>
<dbReference type="Gene3D" id="3.40.50.720">
    <property type="entry name" value="NAD(P)-binding Rossmann-like Domain"/>
    <property type="match status" value="1"/>
</dbReference>